<dbReference type="GO" id="GO:0003887">
    <property type="term" value="F:DNA-directed DNA polymerase activity"/>
    <property type="evidence" value="ECO:0007669"/>
    <property type="project" value="UniProtKB-EC"/>
</dbReference>
<gene>
    <name evidence="17" type="primary">dinB</name>
    <name evidence="20" type="ORF">ABID44_000463</name>
</gene>
<dbReference type="CDD" id="cd03586">
    <property type="entry name" value="PolY_Pol_IV_kappa"/>
    <property type="match status" value="1"/>
</dbReference>
<comment type="cofactor">
    <cofactor evidence="17">
        <name>Mg(2+)</name>
        <dbReference type="ChEBI" id="CHEBI:18420"/>
    </cofactor>
    <text evidence="17">Binds 2 magnesium ions per subunit.</text>
</comment>
<dbReference type="Gene3D" id="1.10.150.20">
    <property type="entry name" value="5' to 3' exonuclease, C-terminal subdomain"/>
    <property type="match status" value="1"/>
</dbReference>
<dbReference type="InterPro" id="IPR022880">
    <property type="entry name" value="DNApol_IV"/>
</dbReference>
<dbReference type="PROSITE" id="PS50173">
    <property type="entry name" value="UMUC"/>
    <property type="match status" value="1"/>
</dbReference>
<keyword evidence="13 17" id="KW-0238">DNA-binding</keyword>
<evidence type="ECO:0000256" key="13">
    <source>
        <dbReference type="ARBA" id="ARBA00023125"/>
    </source>
</evidence>
<dbReference type="EMBL" id="JBEPMN010000001">
    <property type="protein sequence ID" value="MET3660163.1"/>
    <property type="molecule type" value="Genomic_DNA"/>
</dbReference>
<sequence length="450" mass="49950">MRAAVNHPEHGFCRDCLTLQRDAARRCTHCGSPRLVRHPELYKLHLAHIDCDAFYAAVEKRDNPSLKDKPVIIGGGKRGVVSTACYIARINGVRSAMPMFKALEACPEAIVIKPDMEKYARVGREVRTMMQELTPLVEPISIDEAFLDLAGTERLHGMPPALVLARFSQALEKEIGITGSVGLSYCKFLAKVASDFRKPRGFSVIGETEALEFLAGQSVTLIWGVGKAFASVLERDGIRTIGQLQKMDQAELMRRYGGMGSRLYHLSRGQDERVVTADRDTKSVSAETTFDQDFGGVNDLVPVLRALSEKVSARLKKADLAGRTVVLKLKSNDFRIRTRNRQLGDPTRLADRIFDTGLQLLRKEIDGTKYRLLGIGVSDLCDAEKADPPDLVDTRSHKRALAEGAIDALRDKFGRSAVETGYTFGRGHRGKPTRPGDEDEPDVRHPWERI</sequence>
<dbReference type="NCBIfam" id="NF002751">
    <property type="entry name" value="PRK02794.1"/>
    <property type="match status" value="1"/>
</dbReference>
<feature type="binding site" evidence="17">
    <location>
        <position position="50"/>
    </location>
    <ligand>
        <name>Mg(2+)</name>
        <dbReference type="ChEBI" id="CHEBI:18420"/>
    </ligand>
</feature>
<keyword evidence="14 17" id="KW-0234">DNA repair</keyword>
<proteinExistence type="inferred from homology"/>
<comment type="similarity">
    <text evidence="2 17">Belongs to the DNA polymerase type-Y family.</text>
</comment>
<dbReference type="InterPro" id="IPR036775">
    <property type="entry name" value="DNA_pol_Y-fam_lit_finger_sf"/>
</dbReference>
<name>A0ABV2KGH0_9HYPH</name>
<dbReference type="Gene3D" id="3.40.1170.60">
    <property type="match status" value="1"/>
</dbReference>
<dbReference type="InterPro" id="IPR001126">
    <property type="entry name" value="UmuC"/>
</dbReference>
<evidence type="ECO:0000256" key="14">
    <source>
        <dbReference type="ARBA" id="ARBA00023204"/>
    </source>
</evidence>
<dbReference type="EC" id="2.7.7.7" evidence="17"/>
<evidence type="ECO:0000256" key="16">
    <source>
        <dbReference type="ARBA" id="ARBA00049244"/>
    </source>
</evidence>
<evidence type="ECO:0000256" key="11">
    <source>
        <dbReference type="ARBA" id="ARBA00022842"/>
    </source>
</evidence>
<comment type="catalytic activity">
    <reaction evidence="16 17">
        <text>DNA(n) + a 2'-deoxyribonucleoside 5'-triphosphate = DNA(n+1) + diphosphate</text>
        <dbReference type="Rhea" id="RHEA:22508"/>
        <dbReference type="Rhea" id="RHEA-COMP:17339"/>
        <dbReference type="Rhea" id="RHEA-COMP:17340"/>
        <dbReference type="ChEBI" id="CHEBI:33019"/>
        <dbReference type="ChEBI" id="CHEBI:61560"/>
        <dbReference type="ChEBI" id="CHEBI:173112"/>
        <dbReference type="EC" id="2.7.7.7"/>
    </reaction>
</comment>
<evidence type="ECO:0000256" key="9">
    <source>
        <dbReference type="ARBA" id="ARBA00022723"/>
    </source>
</evidence>
<evidence type="ECO:0000256" key="5">
    <source>
        <dbReference type="ARBA" id="ARBA00022490"/>
    </source>
</evidence>
<comment type="function">
    <text evidence="15 17">Poorly processive, error-prone DNA polymerase involved in untargeted mutagenesis. Copies undamaged DNA at stalled replication forks, which arise in vivo from mismatched or misaligned primer ends. These misaligned primers can be extended by PolIV. Exhibits no 3'-5' exonuclease (proofreading) activity. May be involved in translesional synthesis, in conjunction with the beta clamp from PolIII.</text>
</comment>
<keyword evidence="10 17" id="KW-0227">DNA damage</keyword>
<evidence type="ECO:0000256" key="3">
    <source>
        <dbReference type="ARBA" id="ARBA00011245"/>
    </source>
</evidence>
<keyword evidence="5 17" id="KW-0963">Cytoplasm</keyword>
<keyword evidence="11 17" id="KW-0460">Magnesium</keyword>
<dbReference type="Pfam" id="PF00817">
    <property type="entry name" value="IMS"/>
    <property type="match status" value="1"/>
</dbReference>
<keyword evidence="6 17" id="KW-0808">Transferase</keyword>
<dbReference type="SUPFAM" id="SSF100879">
    <property type="entry name" value="Lesion bypass DNA polymerase (Y-family), little finger domain"/>
    <property type="match status" value="1"/>
</dbReference>
<dbReference type="Proteomes" id="UP001549143">
    <property type="component" value="Unassembled WGS sequence"/>
</dbReference>
<comment type="subcellular location">
    <subcellularLocation>
        <location evidence="1 17">Cytoplasm</location>
    </subcellularLocation>
</comment>
<evidence type="ECO:0000256" key="4">
    <source>
        <dbReference type="ARBA" id="ARBA00022457"/>
    </source>
</evidence>
<feature type="domain" description="UmuC" evidence="19">
    <location>
        <begin position="46"/>
        <end position="226"/>
    </location>
</feature>
<feature type="region of interest" description="Disordered" evidence="18">
    <location>
        <begin position="421"/>
        <end position="450"/>
    </location>
</feature>
<dbReference type="InterPro" id="IPR017961">
    <property type="entry name" value="DNA_pol_Y-fam_little_finger"/>
</dbReference>
<evidence type="ECO:0000256" key="2">
    <source>
        <dbReference type="ARBA" id="ARBA00010945"/>
    </source>
</evidence>
<evidence type="ECO:0000256" key="8">
    <source>
        <dbReference type="ARBA" id="ARBA00022705"/>
    </source>
</evidence>
<dbReference type="InterPro" id="IPR043502">
    <property type="entry name" value="DNA/RNA_pol_sf"/>
</dbReference>
<comment type="subunit">
    <text evidence="3 17">Monomer.</text>
</comment>
<accession>A0ABV2KGH0</accession>
<feature type="active site" evidence="17">
    <location>
        <position position="144"/>
    </location>
</feature>
<evidence type="ECO:0000256" key="1">
    <source>
        <dbReference type="ARBA" id="ARBA00004496"/>
    </source>
</evidence>
<dbReference type="PANTHER" id="PTHR11076">
    <property type="entry name" value="DNA REPAIR POLYMERASE UMUC / TRANSFERASE FAMILY MEMBER"/>
    <property type="match status" value="1"/>
</dbReference>
<evidence type="ECO:0000256" key="10">
    <source>
        <dbReference type="ARBA" id="ARBA00022763"/>
    </source>
</evidence>
<evidence type="ECO:0000313" key="21">
    <source>
        <dbReference type="Proteomes" id="UP001549143"/>
    </source>
</evidence>
<dbReference type="PANTHER" id="PTHR11076:SF33">
    <property type="entry name" value="DNA POLYMERASE KAPPA"/>
    <property type="match status" value="1"/>
</dbReference>
<dbReference type="Gene3D" id="3.30.70.270">
    <property type="match status" value="1"/>
</dbReference>
<keyword evidence="7 17" id="KW-0548">Nucleotidyltransferase</keyword>
<keyword evidence="8 17" id="KW-0235">DNA replication</keyword>
<evidence type="ECO:0000256" key="18">
    <source>
        <dbReference type="SAM" id="MobiDB-lite"/>
    </source>
</evidence>
<dbReference type="Pfam" id="PF21999">
    <property type="entry name" value="IMS_HHH_1"/>
    <property type="match status" value="1"/>
</dbReference>
<dbReference type="RefSeq" id="WP_354150062.1">
    <property type="nucleotide sequence ID" value="NZ_JBEPMN010000001.1"/>
</dbReference>
<feature type="binding site" evidence="17">
    <location>
        <position position="143"/>
    </location>
    <ligand>
        <name>Mg(2+)</name>
        <dbReference type="ChEBI" id="CHEBI:18420"/>
    </ligand>
</feature>
<evidence type="ECO:0000256" key="12">
    <source>
        <dbReference type="ARBA" id="ARBA00022932"/>
    </source>
</evidence>
<feature type="site" description="Substrate discrimination" evidence="17">
    <location>
        <position position="55"/>
    </location>
</feature>
<evidence type="ECO:0000259" key="19">
    <source>
        <dbReference type="PROSITE" id="PS50173"/>
    </source>
</evidence>
<dbReference type="Pfam" id="PF11799">
    <property type="entry name" value="IMS_C"/>
    <property type="match status" value="1"/>
</dbReference>
<evidence type="ECO:0000256" key="7">
    <source>
        <dbReference type="ARBA" id="ARBA00022695"/>
    </source>
</evidence>
<dbReference type="HAMAP" id="MF_01113">
    <property type="entry name" value="DNApol_IV"/>
    <property type="match status" value="1"/>
</dbReference>
<dbReference type="InterPro" id="IPR050116">
    <property type="entry name" value="DNA_polymerase-Y"/>
</dbReference>
<dbReference type="InterPro" id="IPR053848">
    <property type="entry name" value="IMS_HHH_1"/>
</dbReference>
<dbReference type="Gene3D" id="3.30.1490.100">
    <property type="entry name" value="DNA polymerase, Y-family, little finger domain"/>
    <property type="match status" value="1"/>
</dbReference>
<protein>
    <recommendedName>
        <fullName evidence="17">DNA polymerase IV</fullName>
        <shortName evidence="17">Pol IV</shortName>
        <ecNumber evidence="17">2.7.7.7</ecNumber>
    </recommendedName>
</protein>
<comment type="caution">
    <text evidence="20">The sequence shown here is derived from an EMBL/GenBank/DDBJ whole genome shotgun (WGS) entry which is preliminary data.</text>
</comment>
<dbReference type="InterPro" id="IPR043128">
    <property type="entry name" value="Rev_trsase/Diguanyl_cyclase"/>
</dbReference>
<dbReference type="NCBIfam" id="NF002677">
    <property type="entry name" value="PRK02406.1"/>
    <property type="match status" value="1"/>
</dbReference>
<keyword evidence="12 17" id="KW-0239">DNA-directed DNA polymerase</keyword>
<keyword evidence="21" id="KW-1185">Reference proteome</keyword>
<organism evidence="20 21">
    <name type="scientific">Aquamicrobium ahrensii</name>
    <dbReference type="NCBI Taxonomy" id="469551"/>
    <lineage>
        <taxon>Bacteria</taxon>
        <taxon>Pseudomonadati</taxon>
        <taxon>Pseudomonadota</taxon>
        <taxon>Alphaproteobacteria</taxon>
        <taxon>Hyphomicrobiales</taxon>
        <taxon>Phyllobacteriaceae</taxon>
        <taxon>Aquamicrobium</taxon>
    </lineage>
</organism>
<dbReference type="SUPFAM" id="SSF56672">
    <property type="entry name" value="DNA/RNA polymerases"/>
    <property type="match status" value="1"/>
</dbReference>
<evidence type="ECO:0000256" key="15">
    <source>
        <dbReference type="ARBA" id="ARBA00025589"/>
    </source>
</evidence>
<keyword evidence="4 17" id="KW-0515">Mutator protein</keyword>
<evidence type="ECO:0000256" key="6">
    <source>
        <dbReference type="ARBA" id="ARBA00022679"/>
    </source>
</evidence>
<evidence type="ECO:0000313" key="20">
    <source>
        <dbReference type="EMBL" id="MET3660163.1"/>
    </source>
</evidence>
<keyword evidence="9 17" id="KW-0479">Metal-binding</keyword>
<reference evidence="20 21" key="1">
    <citation type="submission" date="2024-06" db="EMBL/GenBank/DDBJ databases">
        <title>Genomic Encyclopedia of Type Strains, Phase IV (KMG-IV): sequencing the most valuable type-strain genomes for metagenomic binning, comparative biology and taxonomic classification.</title>
        <authorList>
            <person name="Goeker M."/>
        </authorList>
    </citation>
    <scope>NUCLEOTIDE SEQUENCE [LARGE SCALE GENOMIC DNA]</scope>
    <source>
        <strain evidence="20 21">DSM 19730</strain>
    </source>
</reference>
<evidence type="ECO:0000256" key="17">
    <source>
        <dbReference type="HAMAP-Rule" id="MF_01113"/>
    </source>
</evidence>